<dbReference type="RefSeq" id="WP_344504702.1">
    <property type="nucleotide sequence ID" value="NZ_BAAAQD010000010.1"/>
</dbReference>
<dbReference type="Gene3D" id="3.40.630.30">
    <property type="match status" value="1"/>
</dbReference>
<comment type="caution">
    <text evidence="2">The sequence shown here is derived from an EMBL/GenBank/DDBJ whole genome shotgun (WGS) entry which is preliminary data.</text>
</comment>
<dbReference type="Pfam" id="PF00583">
    <property type="entry name" value="Acetyltransf_1"/>
    <property type="match status" value="1"/>
</dbReference>
<dbReference type="EMBL" id="BAAAQD010000010">
    <property type="protein sequence ID" value="GAA1528371.1"/>
    <property type="molecule type" value="Genomic_DNA"/>
</dbReference>
<evidence type="ECO:0000313" key="2">
    <source>
        <dbReference type="EMBL" id="GAA1528371.1"/>
    </source>
</evidence>
<feature type="domain" description="N-acetyltransferase" evidence="1">
    <location>
        <begin position="8"/>
        <end position="186"/>
    </location>
</feature>
<protein>
    <submittedName>
        <fullName evidence="2">GNAT family N-acetyltransferase</fullName>
    </submittedName>
</protein>
<dbReference type="SUPFAM" id="SSF55729">
    <property type="entry name" value="Acyl-CoA N-acyltransferases (Nat)"/>
    <property type="match status" value="1"/>
</dbReference>
<dbReference type="Proteomes" id="UP001501470">
    <property type="component" value="Unassembled WGS sequence"/>
</dbReference>
<gene>
    <name evidence="2" type="ORF">GCM10009827_052000</name>
</gene>
<sequence>MTTPLTQPVIEVATPAHRDAVVATVVAAFAADPAFRFFYPDDATFEGDAAALAGGLFDARVGHGTVWVADGGAAVAMWDGPDAPPSGHVPTGRFAVYEDAVAAVMPTHRRWYLGVLACHPEHRGRRLARAAMAPALRRAAEDGLPALLETSNPVNVEVYRRAGFDVVEHLTVDGRLPVWIMRRPQA</sequence>
<name>A0ABN2AX24_9ACTN</name>
<dbReference type="InterPro" id="IPR000182">
    <property type="entry name" value="GNAT_dom"/>
</dbReference>
<evidence type="ECO:0000259" key="1">
    <source>
        <dbReference type="PROSITE" id="PS51186"/>
    </source>
</evidence>
<dbReference type="PANTHER" id="PTHR42791:SF1">
    <property type="entry name" value="N-ACETYLTRANSFERASE DOMAIN-CONTAINING PROTEIN"/>
    <property type="match status" value="1"/>
</dbReference>
<reference evidence="2 3" key="1">
    <citation type="journal article" date="2019" name="Int. J. Syst. Evol. Microbiol.">
        <title>The Global Catalogue of Microorganisms (GCM) 10K type strain sequencing project: providing services to taxonomists for standard genome sequencing and annotation.</title>
        <authorList>
            <consortium name="The Broad Institute Genomics Platform"/>
            <consortium name="The Broad Institute Genome Sequencing Center for Infectious Disease"/>
            <person name="Wu L."/>
            <person name="Ma J."/>
        </authorList>
    </citation>
    <scope>NUCLEOTIDE SEQUENCE [LARGE SCALE GENOMIC DNA]</scope>
    <source>
        <strain evidence="2 3">JCM 15933</strain>
    </source>
</reference>
<keyword evidence="3" id="KW-1185">Reference proteome</keyword>
<dbReference type="PANTHER" id="PTHR42791">
    <property type="entry name" value="GNAT FAMILY ACETYLTRANSFERASE"/>
    <property type="match status" value="1"/>
</dbReference>
<organism evidence="2 3">
    <name type="scientific">Dactylosporangium maewongense</name>
    <dbReference type="NCBI Taxonomy" id="634393"/>
    <lineage>
        <taxon>Bacteria</taxon>
        <taxon>Bacillati</taxon>
        <taxon>Actinomycetota</taxon>
        <taxon>Actinomycetes</taxon>
        <taxon>Micromonosporales</taxon>
        <taxon>Micromonosporaceae</taxon>
        <taxon>Dactylosporangium</taxon>
    </lineage>
</organism>
<proteinExistence type="predicted"/>
<accession>A0ABN2AX24</accession>
<dbReference type="CDD" id="cd04301">
    <property type="entry name" value="NAT_SF"/>
    <property type="match status" value="1"/>
</dbReference>
<evidence type="ECO:0000313" key="3">
    <source>
        <dbReference type="Proteomes" id="UP001501470"/>
    </source>
</evidence>
<dbReference type="PROSITE" id="PS51186">
    <property type="entry name" value="GNAT"/>
    <property type="match status" value="1"/>
</dbReference>
<dbReference type="InterPro" id="IPR052523">
    <property type="entry name" value="Trichothecene_AcTrans"/>
</dbReference>
<dbReference type="InterPro" id="IPR016181">
    <property type="entry name" value="Acyl_CoA_acyltransferase"/>
</dbReference>